<reference evidence="2" key="1">
    <citation type="submission" date="2022-01" db="EMBL/GenBank/DDBJ databases">
        <authorList>
            <person name="King R."/>
        </authorList>
    </citation>
    <scope>NUCLEOTIDE SEQUENCE</scope>
</reference>
<dbReference type="EMBL" id="OU895877">
    <property type="protein sequence ID" value="CAG9799168.1"/>
    <property type="molecule type" value="Genomic_DNA"/>
</dbReference>
<evidence type="ECO:0000313" key="2">
    <source>
        <dbReference type="EMBL" id="CAG9799168.1"/>
    </source>
</evidence>
<feature type="region of interest" description="Disordered" evidence="1">
    <location>
        <begin position="1"/>
        <end position="21"/>
    </location>
</feature>
<dbReference type="Gene3D" id="3.30.1410.10">
    <property type="entry name" value="GTP cyclohydrolase I feedback regulatory protein GFRP"/>
    <property type="match status" value="1"/>
</dbReference>
<dbReference type="Proteomes" id="UP001153620">
    <property type="component" value="Chromosome 1"/>
</dbReference>
<organism evidence="2 3">
    <name type="scientific">Chironomus riparius</name>
    <dbReference type="NCBI Taxonomy" id="315576"/>
    <lineage>
        <taxon>Eukaryota</taxon>
        <taxon>Metazoa</taxon>
        <taxon>Ecdysozoa</taxon>
        <taxon>Arthropoda</taxon>
        <taxon>Hexapoda</taxon>
        <taxon>Insecta</taxon>
        <taxon>Pterygota</taxon>
        <taxon>Neoptera</taxon>
        <taxon>Endopterygota</taxon>
        <taxon>Diptera</taxon>
        <taxon>Nematocera</taxon>
        <taxon>Chironomoidea</taxon>
        <taxon>Chironomidae</taxon>
        <taxon>Chironominae</taxon>
        <taxon>Chironomus</taxon>
    </lineage>
</organism>
<dbReference type="OrthoDB" id="6380740at2759"/>
<accession>A0A9N9WKL9</accession>
<reference evidence="2" key="2">
    <citation type="submission" date="2022-10" db="EMBL/GenBank/DDBJ databases">
        <authorList>
            <consortium name="ENA_rothamsted_submissions"/>
            <consortium name="culmorum"/>
            <person name="King R."/>
        </authorList>
    </citation>
    <scope>NUCLEOTIDE SEQUENCE</scope>
</reference>
<sequence>MSASPNQQTSPPSATTQNEAHAGSKVVVPLPVLTHSDEIYCYIFVKGSLYASDTHVFGLEAQEIQALAKRFNSPCKQVENGVMYKNTVCQVINSLAQLGYRVVSSCGETETIFTLQREV</sequence>
<proteinExistence type="predicted"/>
<feature type="compositionally biased region" description="Polar residues" evidence="1">
    <location>
        <begin position="1"/>
        <end position="19"/>
    </location>
</feature>
<dbReference type="InterPro" id="IPR036717">
    <property type="entry name" value="GFRP_sf"/>
</dbReference>
<name>A0A9N9WKL9_9DIPT</name>
<evidence type="ECO:0000256" key="1">
    <source>
        <dbReference type="SAM" id="MobiDB-lite"/>
    </source>
</evidence>
<keyword evidence="3" id="KW-1185">Reference proteome</keyword>
<dbReference type="GO" id="GO:0009890">
    <property type="term" value="P:negative regulation of biosynthetic process"/>
    <property type="evidence" value="ECO:0007669"/>
    <property type="project" value="InterPro"/>
</dbReference>
<gene>
    <name evidence="2" type="ORF">CHIRRI_LOCUS2140</name>
</gene>
<dbReference type="AlphaFoldDB" id="A0A9N9WKL9"/>
<evidence type="ECO:0000313" key="3">
    <source>
        <dbReference type="Proteomes" id="UP001153620"/>
    </source>
</evidence>
<protein>
    <submittedName>
        <fullName evidence="2">Uncharacterized protein</fullName>
    </submittedName>
</protein>